<comment type="caution">
    <text evidence="1">The sequence shown here is derived from an EMBL/GenBank/DDBJ whole genome shotgun (WGS) entry which is preliminary data.</text>
</comment>
<evidence type="ECO:0000313" key="2">
    <source>
        <dbReference type="Proteomes" id="UP000824998"/>
    </source>
</evidence>
<protein>
    <submittedName>
        <fullName evidence="1">Uncharacterized protein</fullName>
    </submittedName>
</protein>
<organism evidence="1 2">
    <name type="scientific">Amylocarpus encephaloides</name>
    <dbReference type="NCBI Taxonomy" id="45428"/>
    <lineage>
        <taxon>Eukaryota</taxon>
        <taxon>Fungi</taxon>
        <taxon>Dikarya</taxon>
        <taxon>Ascomycota</taxon>
        <taxon>Pezizomycotina</taxon>
        <taxon>Leotiomycetes</taxon>
        <taxon>Helotiales</taxon>
        <taxon>Helotiales incertae sedis</taxon>
        <taxon>Amylocarpus</taxon>
    </lineage>
</organism>
<accession>A0A9P7YF26</accession>
<sequence>LNFTFIKACSLYTCLVRSAGALISAPDLITVLCSQSRQNIHHGRSNVGSGARHRDWHHTNCHRDGRACAEARNQNRDHANETIG</sequence>
<dbReference type="Proteomes" id="UP000824998">
    <property type="component" value="Unassembled WGS sequence"/>
</dbReference>
<evidence type="ECO:0000313" key="1">
    <source>
        <dbReference type="EMBL" id="KAG9232007.1"/>
    </source>
</evidence>
<gene>
    <name evidence="1" type="ORF">BJ875DRAFT_99571</name>
</gene>
<keyword evidence="2" id="KW-1185">Reference proteome</keyword>
<dbReference type="EMBL" id="MU251570">
    <property type="protein sequence ID" value="KAG9232007.1"/>
    <property type="molecule type" value="Genomic_DNA"/>
</dbReference>
<proteinExistence type="predicted"/>
<feature type="non-terminal residue" evidence="1">
    <location>
        <position position="1"/>
    </location>
</feature>
<name>A0A9P7YF26_9HELO</name>
<reference evidence="1" key="1">
    <citation type="journal article" date="2021" name="IMA Fungus">
        <title>Genomic characterization of three marine fungi, including Emericellopsis atlantica sp. nov. with signatures of a generalist lifestyle and marine biomass degradation.</title>
        <authorList>
            <person name="Hagestad O.C."/>
            <person name="Hou L."/>
            <person name="Andersen J.H."/>
            <person name="Hansen E.H."/>
            <person name="Altermark B."/>
            <person name="Li C."/>
            <person name="Kuhnert E."/>
            <person name="Cox R.J."/>
            <person name="Crous P.W."/>
            <person name="Spatafora J.W."/>
            <person name="Lail K."/>
            <person name="Amirebrahimi M."/>
            <person name="Lipzen A."/>
            <person name="Pangilinan J."/>
            <person name="Andreopoulos W."/>
            <person name="Hayes R.D."/>
            <person name="Ng V."/>
            <person name="Grigoriev I.V."/>
            <person name="Jackson S.A."/>
            <person name="Sutton T.D.S."/>
            <person name="Dobson A.D.W."/>
            <person name="Rama T."/>
        </authorList>
    </citation>
    <scope>NUCLEOTIDE SEQUENCE</scope>
    <source>
        <strain evidence="1">TRa018bII</strain>
    </source>
</reference>
<dbReference type="AlphaFoldDB" id="A0A9P7YF26"/>